<keyword evidence="3" id="KW-1185">Reference proteome</keyword>
<dbReference type="InterPro" id="IPR038287">
    <property type="entry name" value="Cse2_sf"/>
</dbReference>
<feature type="region of interest" description="Disordered" evidence="1">
    <location>
        <begin position="214"/>
        <end position="238"/>
    </location>
</feature>
<protein>
    <submittedName>
        <fullName evidence="2">Type I-E CRISPR-associated protein Cse2/CasB</fullName>
    </submittedName>
</protein>
<dbReference type="Proteomes" id="UP001595858">
    <property type="component" value="Unassembled WGS sequence"/>
</dbReference>
<accession>A0ABV9SJ96</accession>
<name>A0ABV9SJ96_9ACTN</name>
<feature type="region of interest" description="Disordered" evidence="1">
    <location>
        <begin position="78"/>
        <end position="128"/>
    </location>
</feature>
<dbReference type="Gene3D" id="1.10.520.40">
    <property type="entry name" value="CRISPR-associated protein Cse2"/>
    <property type="match status" value="1"/>
</dbReference>
<feature type="compositionally biased region" description="Low complexity" evidence="1">
    <location>
        <begin position="103"/>
        <end position="112"/>
    </location>
</feature>
<dbReference type="CDD" id="cd09731">
    <property type="entry name" value="Cse2_I-E"/>
    <property type="match status" value="1"/>
</dbReference>
<evidence type="ECO:0000313" key="2">
    <source>
        <dbReference type="EMBL" id="MFC4866337.1"/>
    </source>
</evidence>
<dbReference type="EMBL" id="JBHSIY010000006">
    <property type="protein sequence ID" value="MFC4866337.1"/>
    <property type="molecule type" value="Genomic_DNA"/>
</dbReference>
<organism evidence="2 3">
    <name type="scientific">Streptomonospora arabica</name>
    <dbReference type="NCBI Taxonomy" id="412417"/>
    <lineage>
        <taxon>Bacteria</taxon>
        <taxon>Bacillati</taxon>
        <taxon>Actinomycetota</taxon>
        <taxon>Actinomycetes</taxon>
        <taxon>Streptosporangiales</taxon>
        <taxon>Nocardiopsidaceae</taxon>
        <taxon>Streptomonospora</taxon>
    </lineage>
</organism>
<feature type="compositionally biased region" description="Basic and acidic residues" evidence="1">
    <location>
        <begin position="113"/>
        <end position="128"/>
    </location>
</feature>
<gene>
    <name evidence="2" type="primary">casB</name>
    <name evidence="2" type="synonym">cse2</name>
    <name evidence="2" type="ORF">ACFPCZ_06815</name>
</gene>
<evidence type="ECO:0000313" key="3">
    <source>
        <dbReference type="Proteomes" id="UP001595858"/>
    </source>
</evidence>
<proteinExistence type="predicted"/>
<reference evidence="3" key="1">
    <citation type="journal article" date="2019" name="Int. J. Syst. Evol. Microbiol.">
        <title>The Global Catalogue of Microorganisms (GCM) 10K type strain sequencing project: providing services to taxonomists for standard genome sequencing and annotation.</title>
        <authorList>
            <consortium name="The Broad Institute Genomics Platform"/>
            <consortium name="The Broad Institute Genome Sequencing Center for Infectious Disease"/>
            <person name="Wu L."/>
            <person name="Ma J."/>
        </authorList>
    </citation>
    <scope>NUCLEOTIDE SEQUENCE [LARGE SCALE GENOMIC DNA]</scope>
    <source>
        <strain evidence="3">CGMCC 4.7304</strain>
    </source>
</reference>
<dbReference type="InterPro" id="IPR013382">
    <property type="entry name" value="CRISPR-assoc_prot_Cse2"/>
</dbReference>
<dbReference type="RefSeq" id="WP_344139910.1">
    <property type="nucleotide sequence ID" value="NZ_BAAAQI010000001.1"/>
</dbReference>
<sequence length="238" mass="26744">MNRHQLVAAADRMVAHLRVVNQREPGTRAMLRRGLGRPPEDIANFHAHAVVTRYLPDDSSPAEERAFYTVAALVAAQPRGARDQEAGASVEDDPFDEHVEDGATPAAAQNAPADRKSAGVPDEAGKETRRTLGQSLAWAVENGHLKGDMVRDRLHLLARYRTDRLHRELPKLIAHLRVDLVPIDWGYLLRDLARWDTERDQVAKQWVQHYHRTRDQIQRQRTNHGASADPHDSGSEPA</sequence>
<evidence type="ECO:0000256" key="1">
    <source>
        <dbReference type="SAM" id="MobiDB-lite"/>
    </source>
</evidence>
<dbReference type="NCBIfam" id="TIGR02548">
    <property type="entry name" value="casB_cse2"/>
    <property type="match status" value="1"/>
</dbReference>
<dbReference type="Pfam" id="PF09485">
    <property type="entry name" value="CRISPR_Cse2"/>
    <property type="match status" value="1"/>
</dbReference>
<feature type="compositionally biased region" description="Basic and acidic residues" evidence="1">
    <location>
        <begin position="229"/>
        <end position="238"/>
    </location>
</feature>
<comment type="caution">
    <text evidence="2">The sequence shown here is derived from an EMBL/GenBank/DDBJ whole genome shotgun (WGS) entry which is preliminary data.</text>
</comment>